<gene>
    <name evidence="4" type="ORF">GU926_17280</name>
</gene>
<dbReference type="PANTHER" id="PTHR42693:SF33">
    <property type="entry name" value="ARYLSULFATASE"/>
    <property type="match status" value="1"/>
</dbReference>
<comment type="similarity">
    <text evidence="1">Belongs to the sulfatase family.</text>
</comment>
<feature type="domain" description="Metalloenzyme" evidence="3">
    <location>
        <begin position="180"/>
        <end position="307"/>
    </location>
</feature>
<dbReference type="KEGG" id="nib:GU926_17280"/>
<dbReference type="SUPFAM" id="SSF53649">
    <property type="entry name" value="Alkaline phosphatase-like"/>
    <property type="match status" value="1"/>
</dbReference>
<sequence length="329" mass="36730">MKRHSSWASAFQWNLLIGLALLLLGGCQKKATAVLPTSSHTYQTKHVVILMIDGVRFSDTWGDSTHALIPNMARQMAPQGVFHPEFYNQGKTLTNPGHVAVTTGHYQNLKNNGTEIPAYPSLFHYYRLHTRAPATQTWIITSKDKLEILAKTESTDSAAQFPPSTNSGNNGLGTSYREDAVTVRKAKEIMGQHHPKLVLINLKEPDSQGHAGNWEGYLKAIQQSDQYAYDLWQWLQQDSVYKGTTSLLITNDHGRHTGKRFNEHGDDCEGCRHISLLMLGPDVKAGFRPTKARSQVDLAATVAELLHFPIPKRDGEPMLELLNKKAKPE</sequence>
<dbReference type="GO" id="GO:0004065">
    <property type="term" value="F:arylsulfatase activity"/>
    <property type="evidence" value="ECO:0007669"/>
    <property type="project" value="TreeGrafter"/>
</dbReference>
<evidence type="ECO:0000313" key="4">
    <source>
        <dbReference type="EMBL" id="QHL89086.1"/>
    </source>
</evidence>
<dbReference type="InterPro" id="IPR050738">
    <property type="entry name" value="Sulfatase"/>
</dbReference>
<dbReference type="EMBL" id="CP047897">
    <property type="protein sequence ID" value="QHL89086.1"/>
    <property type="molecule type" value="Genomic_DNA"/>
</dbReference>
<protein>
    <submittedName>
        <fullName evidence="4">Sulfatase</fullName>
    </submittedName>
</protein>
<dbReference type="Gene3D" id="3.40.720.10">
    <property type="entry name" value="Alkaline Phosphatase, subunit A"/>
    <property type="match status" value="2"/>
</dbReference>
<feature type="region of interest" description="Disordered" evidence="2">
    <location>
        <begin position="154"/>
        <end position="175"/>
    </location>
</feature>
<accession>A0A6P1P421</accession>
<dbReference type="GO" id="GO:0046872">
    <property type="term" value="F:metal ion binding"/>
    <property type="evidence" value="ECO:0007669"/>
    <property type="project" value="InterPro"/>
</dbReference>
<feature type="compositionally biased region" description="Polar residues" evidence="2">
    <location>
        <begin position="155"/>
        <end position="173"/>
    </location>
</feature>
<proteinExistence type="inferred from homology"/>
<evidence type="ECO:0000259" key="3">
    <source>
        <dbReference type="Pfam" id="PF01676"/>
    </source>
</evidence>
<evidence type="ECO:0000256" key="1">
    <source>
        <dbReference type="ARBA" id="ARBA00008779"/>
    </source>
</evidence>
<dbReference type="AlphaFoldDB" id="A0A6P1P421"/>
<dbReference type="Proteomes" id="UP000464214">
    <property type="component" value="Chromosome"/>
</dbReference>
<reference evidence="4 5" key="1">
    <citation type="submission" date="2020-01" db="EMBL/GenBank/DDBJ databases">
        <authorList>
            <person name="Kim M."/>
        </authorList>
    </citation>
    <scope>NUCLEOTIDE SEQUENCE [LARGE SCALE GENOMIC DNA]</scope>
    <source>
        <strain evidence="4 5">BT10</strain>
    </source>
</reference>
<name>A0A6P1P421_9BACT</name>
<dbReference type="PANTHER" id="PTHR42693">
    <property type="entry name" value="ARYLSULFATASE FAMILY MEMBER"/>
    <property type="match status" value="1"/>
</dbReference>
<evidence type="ECO:0000313" key="5">
    <source>
        <dbReference type="Proteomes" id="UP000464214"/>
    </source>
</evidence>
<organism evidence="4 5">
    <name type="scientific">Nibribacter ruber</name>
    <dbReference type="NCBI Taxonomy" id="2698458"/>
    <lineage>
        <taxon>Bacteria</taxon>
        <taxon>Pseudomonadati</taxon>
        <taxon>Bacteroidota</taxon>
        <taxon>Cytophagia</taxon>
        <taxon>Cytophagales</taxon>
        <taxon>Hymenobacteraceae</taxon>
        <taxon>Nibribacter</taxon>
    </lineage>
</organism>
<dbReference type="RefSeq" id="WP_160694101.1">
    <property type="nucleotide sequence ID" value="NZ_CP047897.1"/>
</dbReference>
<keyword evidence="5" id="KW-1185">Reference proteome</keyword>
<dbReference type="Pfam" id="PF01676">
    <property type="entry name" value="Metalloenzyme"/>
    <property type="match status" value="1"/>
</dbReference>
<evidence type="ECO:0000256" key="2">
    <source>
        <dbReference type="SAM" id="MobiDB-lite"/>
    </source>
</evidence>
<dbReference type="InterPro" id="IPR006124">
    <property type="entry name" value="Metalloenzyme"/>
</dbReference>
<dbReference type="PROSITE" id="PS51257">
    <property type="entry name" value="PROKAR_LIPOPROTEIN"/>
    <property type="match status" value="1"/>
</dbReference>
<dbReference type="InterPro" id="IPR017850">
    <property type="entry name" value="Alkaline_phosphatase_core_sf"/>
</dbReference>